<evidence type="ECO:0000256" key="1">
    <source>
        <dbReference type="SAM" id="MobiDB-lite"/>
    </source>
</evidence>
<dbReference type="PATRIC" id="fig|571915.4.peg.858"/>
<feature type="compositionally biased region" description="Basic residues" evidence="1">
    <location>
        <begin position="58"/>
        <end position="67"/>
    </location>
</feature>
<feature type="region of interest" description="Disordered" evidence="1">
    <location>
        <begin position="36"/>
        <end position="68"/>
    </location>
</feature>
<protein>
    <submittedName>
        <fullName evidence="4">Putative DUF3152 family protein</fullName>
    </submittedName>
</protein>
<dbReference type="EMBL" id="CP011542">
    <property type="protein sequence ID" value="AKK05147.1"/>
    <property type="molecule type" value="Genomic_DNA"/>
</dbReference>
<feature type="region of interest" description="Disordered" evidence="1">
    <location>
        <begin position="121"/>
        <end position="147"/>
    </location>
</feature>
<reference evidence="4 5" key="1">
    <citation type="journal article" date="2015" name="Genome Announc.">
        <title>Complete Genome Sequence of the Type Strain Corynebacterium mustelae DSM 45274, Isolated from Various Tissues of a Male Ferret with Lethal Sepsis.</title>
        <authorList>
            <person name="Ruckert C."/>
            <person name="Eimer J."/>
            <person name="Winkler A."/>
            <person name="Tauch A."/>
        </authorList>
    </citation>
    <scope>NUCLEOTIDE SEQUENCE [LARGE SCALE GENOMIC DNA]</scope>
    <source>
        <strain evidence="4 5">DSM 45274</strain>
    </source>
</reference>
<keyword evidence="2" id="KW-1133">Transmembrane helix</keyword>
<keyword evidence="2" id="KW-0472">Membrane</keyword>
<accession>A0A0G3H255</accession>
<gene>
    <name evidence="4" type="ORF">CMUST_04015</name>
</gene>
<evidence type="ECO:0000313" key="4">
    <source>
        <dbReference type="EMBL" id="AKK05147.1"/>
    </source>
</evidence>
<organism evidence="4 5">
    <name type="scientific">Corynebacterium mustelae</name>
    <dbReference type="NCBI Taxonomy" id="571915"/>
    <lineage>
        <taxon>Bacteria</taxon>
        <taxon>Bacillati</taxon>
        <taxon>Actinomycetota</taxon>
        <taxon>Actinomycetes</taxon>
        <taxon>Mycobacteriales</taxon>
        <taxon>Corynebacteriaceae</taxon>
        <taxon>Corynebacterium</taxon>
    </lineage>
</organism>
<keyword evidence="5" id="KW-1185">Reference proteome</keyword>
<name>A0A0G3H255_9CORY</name>
<evidence type="ECO:0000259" key="3">
    <source>
        <dbReference type="Pfam" id="PF11350"/>
    </source>
</evidence>
<sequence length="363" mass="39594">MPNHSDSQTGHSSWGDGFREGRFEVRGDAIMEVFDEPDSPRQSYASRDLTDTDSERATHRHAAHSHAAHSSSGAKISVALRRFVDIFGWRAYAIPLLAIITVWVLLDVMLSGFGSTDEPVTVGAQTSSNAPVDPQRGPDPAKTPPPSIAATELPAGGNFTMTGQGVYRTVGVPGAQRGEGKEKTFTYVIEVEEGIDTAAYGGDDAFATMVDATLTNVKGWTHDPRFRFEHIQESPGLVPDLRIQLTSVETTHSLCGNDIEMETSCFYADKGRVVINESRWVRGATPFEGDLGAYRQYLINHEVGHGIGYGLHESCGGQGELAPIMMQQTLSVSNSQLYHIDPEEVYKDDGLVCVTNPWPYPHV</sequence>
<dbReference type="SUPFAM" id="SSF55486">
    <property type="entry name" value="Metalloproteases ('zincins'), catalytic domain"/>
    <property type="match status" value="1"/>
</dbReference>
<dbReference type="Proteomes" id="UP000035199">
    <property type="component" value="Chromosome"/>
</dbReference>
<feature type="domain" description="DUF3152" evidence="3">
    <location>
        <begin position="153"/>
        <end position="361"/>
    </location>
</feature>
<dbReference type="KEGG" id="cmv:CMUST_04015"/>
<dbReference type="Pfam" id="PF11350">
    <property type="entry name" value="DUF3152"/>
    <property type="match status" value="1"/>
</dbReference>
<evidence type="ECO:0000313" key="5">
    <source>
        <dbReference type="Proteomes" id="UP000035199"/>
    </source>
</evidence>
<keyword evidence="2" id="KW-0812">Transmembrane</keyword>
<proteinExistence type="predicted"/>
<feature type="transmembrane region" description="Helical" evidence="2">
    <location>
        <begin position="91"/>
        <end position="113"/>
    </location>
</feature>
<evidence type="ECO:0000256" key="2">
    <source>
        <dbReference type="SAM" id="Phobius"/>
    </source>
</evidence>
<feature type="compositionally biased region" description="Basic and acidic residues" evidence="1">
    <location>
        <begin position="48"/>
        <end position="57"/>
    </location>
</feature>
<dbReference type="AlphaFoldDB" id="A0A0G3H255"/>
<reference evidence="5" key="2">
    <citation type="submission" date="2015-05" db="EMBL/GenBank/DDBJ databases">
        <title>Complete genome sequence of Corynebacterium mustelae DSM 45274, isolated from various tissues of a male ferret with lethal sepsis.</title>
        <authorList>
            <person name="Ruckert C."/>
            <person name="Albersmeier A."/>
            <person name="Winkler A."/>
            <person name="Tauch A."/>
        </authorList>
    </citation>
    <scope>NUCLEOTIDE SEQUENCE [LARGE SCALE GENOMIC DNA]</scope>
    <source>
        <strain evidence="5">DSM 45274</strain>
    </source>
</reference>
<dbReference type="STRING" id="571915.CMUST_04015"/>
<dbReference type="InterPro" id="IPR022603">
    <property type="entry name" value="DUF3152"/>
</dbReference>